<organism evidence="2 3">
    <name type="scientific">Dryococelus australis</name>
    <dbReference type="NCBI Taxonomy" id="614101"/>
    <lineage>
        <taxon>Eukaryota</taxon>
        <taxon>Metazoa</taxon>
        <taxon>Ecdysozoa</taxon>
        <taxon>Arthropoda</taxon>
        <taxon>Hexapoda</taxon>
        <taxon>Insecta</taxon>
        <taxon>Pterygota</taxon>
        <taxon>Neoptera</taxon>
        <taxon>Polyneoptera</taxon>
        <taxon>Phasmatodea</taxon>
        <taxon>Verophasmatodea</taxon>
        <taxon>Anareolatae</taxon>
        <taxon>Phasmatidae</taxon>
        <taxon>Eurycanthinae</taxon>
        <taxon>Dryococelus</taxon>
    </lineage>
</organism>
<reference evidence="2 3" key="1">
    <citation type="submission" date="2023-02" db="EMBL/GenBank/DDBJ databases">
        <title>LHISI_Scaffold_Assembly.</title>
        <authorList>
            <person name="Stuart O.P."/>
            <person name="Cleave R."/>
            <person name="Magrath M.J.L."/>
            <person name="Mikheyev A.S."/>
        </authorList>
    </citation>
    <scope>NUCLEOTIDE SEQUENCE [LARGE SCALE GENOMIC DNA]</scope>
    <source>
        <strain evidence="2">Daus_M_001</strain>
        <tissue evidence="2">Leg muscle</tissue>
    </source>
</reference>
<evidence type="ECO:0000313" key="2">
    <source>
        <dbReference type="EMBL" id="KAJ8879710.1"/>
    </source>
</evidence>
<dbReference type="Proteomes" id="UP001159363">
    <property type="component" value="Chromosome 6"/>
</dbReference>
<evidence type="ECO:0000256" key="1">
    <source>
        <dbReference type="SAM" id="MobiDB-lite"/>
    </source>
</evidence>
<comment type="caution">
    <text evidence="2">The sequence shown here is derived from an EMBL/GenBank/DDBJ whole genome shotgun (WGS) entry which is preliminary data.</text>
</comment>
<protein>
    <submittedName>
        <fullName evidence="2">Uncharacterized protein</fullName>
    </submittedName>
</protein>
<feature type="region of interest" description="Disordered" evidence="1">
    <location>
        <begin position="144"/>
        <end position="173"/>
    </location>
</feature>
<dbReference type="EMBL" id="JARBHB010000007">
    <property type="protein sequence ID" value="KAJ8879710.1"/>
    <property type="molecule type" value="Genomic_DNA"/>
</dbReference>
<accession>A0ABQ9H5Y4</accession>
<sequence>MVGDLEKPLVVEKSANLRAFKDLDQDSLPVQWWSNKKILDDCWHYGGVTSWFQLGNEKPEQEGLALFWMMQHTVLHHLLTEIEKWIVDRTRQEKTVRNCVYWVASAAKEICSDTVRKFFAKAGFKEIEETDDDEENQPLNELADITEEGDDRAVDHEDNGENNDEEDESKQTVNDLQIKSYAEALCAVCDLQEFAASKNCPMLVELMQDATGLIEKVIIQKTVKQTIWRTFGRIIANVYITEKCSQFWDFTLKMDVSLSKINGSITVVLECDPCHPRIWLINWMPVIYKVVSIVPDSDSHCSLVTIHNIKSVWQSITDDAETSTRRQAISRSMKTASIQLRITPNKMQPQRHFRLKDHFQEFTVHLASVFLQFVGP</sequence>
<evidence type="ECO:0000313" key="3">
    <source>
        <dbReference type="Proteomes" id="UP001159363"/>
    </source>
</evidence>
<proteinExistence type="predicted"/>
<gene>
    <name evidence="2" type="ORF">PR048_020318</name>
</gene>
<keyword evidence="3" id="KW-1185">Reference proteome</keyword>
<name>A0ABQ9H5Y4_9NEOP</name>